<dbReference type="GeneID" id="116947729"/>
<sequence>MDKVEETLDDLKSPCQALSAEEERAMPFDGDSSDPRHTDEQGSHKPTVSELAPHSDKGGNDNDGTRREFPSSSGSQVIEVCTDADEIDHDAIRPYVEVETDLEFVSKSPEELGAKPKTKAAGVSALVDSYFRFAPWAGKKKRNACRRSDDSASADREGSTKSLRERRHGSAVTSLGDVGSDDDQHAPSTEHTLAQQQRTMHNRSFRERLKDTMGHCFPVRAPQQSKRLATAGPASPPLLSTSPSRLQSSAGTSGPFSNKRKIHLSELMLDRCPFPAGTELARKWHLIKQHTAPVGRSQSLFLPGSFDSPEDEEDLLRERRRLSIEEGVDPPPDAQIHTFEASSRVNALYKLGPKLAPGMSELVGDARGTAVAAAVAVVGASGTQPRPTGECLSEDEENMALCLHPRRNRTKEEPSSVVPSGIGGLGQLLYQPGAMAAASKRVHTQIDYIHCLVPDLVEITNSSFYWGVMDRYQAEALLENRPEGTFLLRDSAQEDYLFSVSFRRYGRSLHARVEQWNHNFSFDAHDPCVFYAPAVTTLLRHYKDPSACMFFEPLLATSLPRTFPFGLQRLCRAAICSRVTYDSTEALPIPQALKEYLREYHYKQKVRVRRLDAPRGWLK</sequence>
<feature type="region of interest" description="Disordered" evidence="7">
    <location>
        <begin position="221"/>
        <end position="257"/>
    </location>
</feature>
<dbReference type="InterPro" id="IPR022252">
    <property type="entry name" value="SOCS4/SOCS5_dom"/>
</dbReference>
<dbReference type="SMART" id="SM00253">
    <property type="entry name" value="SOCS"/>
    <property type="match status" value="1"/>
</dbReference>
<dbReference type="PROSITE" id="PS50001">
    <property type="entry name" value="SH2"/>
    <property type="match status" value="1"/>
</dbReference>
<dbReference type="GO" id="GO:0035556">
    <property type="term" value="P:intracellular signal transduction"/>
    <property type="evidence" value="ECO:0007669"/>
    <property type="project" value="InterPro"/>
</dbReference>
<feature type="region of interest" description="Disordered" evidence="7">
    <location>
        <begin position="141"/>
        <end position="202"/>
    </location>
</feature>
<feature type="domain" description="SH2" evidence="8">
    <location>
        <begin position="464"/>
        <end position="559"/>
    </location>
</feature>
<evidence type="ECO:0000313" key="11">
    <source>
        <dbReference type="RefSeq" id="XP_032819670.1"/>
    </source>
</evidence>
<proteinExistence type="predicted"/>
<dbReference type="SUPFAM" id="SSF55550">
    <property type="entry name" value="SH2 domain"/>
    <property type="match status" value="1"/>
</dbReference>
<evidence type="ECO:0000313" key="12">
    <source>
        <dbReference type="RefSeq" id="XP_032819671.1"/>
    </source>
</evidence>
<evidence type="ECO:0000256" key="2">
    <source>
        <dbReference type="ARBA" id="ARBA00022604"/>
    </source>
</evidence>
<dbReference type="InterPro" id="IPR000980">
    <property type="entry name" value="SH2"/>
</dbReference>
<dbReference type="GO" id="GO:0046935">
    <property type="term" value="F:1-phosphatidylinositol-3-kinase regulator activity"/>
    <property type="evidence" value="ECO:0007669"/>
    <property type="project" value="TreeGrafter"/>
</dbReference>
<evidence type="ECO:0000256" key="1">
    <source>
        <dbReference type="ARBA" id="ARBA00004906"/>
    </source>
</evidence>
<evidence type="ECO:0000256" key="7">
    <source>
        <dbReference type="SAM" id="MobiDB-lite"/>
    </source>
</evidence>
<dbReference type="InterPro" id="IPR001496">
    <property type="entry name" value="SOCS_box"/>
</dbReference>
<feature type="compositionally biased region" description="Basic and acidic residues" evidence="7">
    <location>
        <begin position="1"/>
        <end position="12"/>
    </location>
</feature>
<dbReference type="SUPFAM" id="SSF158235">
    <property type="entry name" value="SOCS box-like"/>
    <property type="match status" value="1"/>
</dbReference>
<feature type="compositionally biased region" description="Basic and acidic residues" evidence="7">
    <location>
        <begin position="53"/>
        <end position="69"/>
    </location>
</feature>
<dbReference type="AlphaFoldDB" id="A0AAJ7TKH4"/>
<dbReference type="RefSeq" id="XP_032819671.1">
    <property type="nucleotide sequence ID" value="XM_032963780.1"/>
</dbReference>
<feature type="compositionally biased region" description="Basic and acidic residues" evidence="7">
    <location>
        <begin position="146"/>
        <end position="163"/>
    </location>
</feature>
<gene>
    <name evidence="11 12" type="primary">LOC116947729</name>
</gene>
<evidence type="ECO:0000313" key="10">
    <source>
        <dbReference type="Proteomes" id="UP001318040"/>
    </source>
</evidence>
<dbReference type="Pfam" id="PF12610">
    <property type="entry name" value="SOCS"/>
    <property type="match status" value="1"/>
</dbReference>
<protein>
    <submittedName>
        <fullName evidence="11 12">Suppressor of cytokine signaling 5-like</fullName>
    </submittedName>
</protein>
<evidence type="ECO:0000259" key="9">
    <source>
        <dbReference type="PROSITE" id="PS50225"/>
    </source>
</evidence>
<dbReference type="Gene3D" id="3.30.505.10">
    <property type="entry name" value="SH2 domain"/>
    <property type="match status" value="1"/>
</dbReference>
<evidence type="ECO:0000256" key="5">
    <source>
        <dbReference type="ARBA" id="ARBA00022999"/>
    </source>
</evidence>
<feature type="region of interest" description="Disordered" evidence="7">
    <location>
        <begin position="1"/>
        <end position="83"/>
    </location>
</feature>
<dbReference type="InterPro" id="IPR036036">
    <property type="entry name" value="SOCS_box-like_dom_sf"/>
</dbReference>
<feature type="domain" description="SOCS box" evidence="9">
    <location>
        <begin position="554"/>
        <end position="603"/>
    </location>
</feature>
<feature type="compositionally biased region" description="Polar residues" evidence="7">
    <location>
        <begin position="186"/>
        <end position="199"/>
    </location>
</feature>
<dbReference type="InterPro" id="IPR036860">
    <property type="entry name" value="SH2_dom_sf"/>
</dbReference>
<feature type="compositionally biased region" description="Low complexity" evidence="7">
    <location>
        <begin position="237"/>
        <end position="249"/>
    </location>
</feature>
<dbReference type="SMART" id="SM00252">
    <property type="entry name" value="SH2"/>
    <property type="match status" value="1"/>
</dbReference>
<dbReference type="RefSeq" id="XP_032819670.1">
    <property type="nucleotide sequence ID" value="XM_032963779.1"/>
</dbReference>
<accession>A0AAJ7TKH4</accession>
<feature type="compositionally biased region" description="Basic and acidic residues" evidence="7">
    <location>
        <begin position="33"/>
        <end position="43"/>
    </location>
</feature>
<dbReference type="KEGG" id="pmrn:116947729"/>
<evidence type="ECO:0000259" key="8">
    <source>
        <dbReference type="PROSITE" id="PS50001"/>
    </source>
</evidence>
<dbReference type="GO" id="GO:0009968">
    <property type="term" value="P:negative regulation of signal transduction"/>
    <property type="evidence" value="ECO:0007669"/>
    <property type="project" value="UniProtKB-KW"/>
</dbReference>
<dbReference type="SMART" id="SM00969">
    <property type="entry name" value="SOCS_box"/>
    <property type="match status" value="1"/>
</dbReference>
<name>A0AAJ7TKH4_PETMA</name>
<dbReference type="GO" id="GO:0046854">
    <property type="term" value="P:phosphatidylinositol phosphate biosynthetic process"/>
    <property type="evidence" value="ECO:0007669"/>
    <property type="project" value="TreeGrafter"/>
</dbReference>
<keyword evidence="2" id="KW-0341">Growth regulation</keyword>
<keyword evidence="3" id="KW-0734">Signal transduction inhibitor</keyword>
<dbReference type="PANTHER" id="PTHR10155:SF0">
    <property type="entry name" value="SUPPRESSOR OF CYTOKINE SIGNALING AT 36E, ISOFORM D"/>
    <property type="match status" value="1"/>
</dbReference>
<organism evidence="10 12">
    <name type="scientific">Petromyzon marinus</name>
    <name type="common">Sea lamprey</name>
    <dbReference type="NCBI Taxonomy" id="7757"/>
    <lineage>
        <taxon>Eukaryota</taxon>
        <taxon>Metazoa</taxon>
        <taxon>Chordata</taxon>
        <taxon>Craniata</taxon>
        <taxon>Vertebrata</taxon>
        <taxon>Cyclostomata</taxon>
        <taxon>Hyperoartia</taxon>
        <taxon>Petromyzontiformes</taxon>
        <taxon>Petromyzontidae</taxon>
        <taxon>Petromyzon</taxon>
    </lineage>
</organism>
<evidence type="ECO:0000256" key="4">
    <source>
        <dbReference type="ARBA" id="ARBA00022786"/>
    </source>
</evidence>
<keyword evidence="5 6" id="KW-0727">SH2 domain</keyword>
<keyword evidence="4" id="KW-0833">Ubl conjugation pathway</keyword>
<dbReference type="Pfam" id="PF00017">
    <property type="entry name" value="SH2"/>
    <property type="match status" value="1"/>
</dbReference>
<dbReference type="PANTHER" id="PTHR10155">
    <property type="entry name" value="PHOSPHATIDYLINOSITOL 3-KINASE REGULATORY SUBUNIT"/>
    <property type="match status" value="1"/>
</dbReference>
<evidence type="ECO:0000256" key="6">
    <source>
        <dbReference type="PROSITE-ProRule" id="PRU00191"/>
    </source>
</evidence>
<dbReference type="Pfam" id="PF07525">
    <property type="entry name" value="SOCS_box"/>
    <property type="match status" value="1"/>
</dbReference>
<comment type="pathway">
    <text evidence="1">Protein modification; protein ubiquitination.</text>
</comment>
<dbReference type="Proteomes" id="UP001318040">
    <property type="component" value="Chromosome 31"/>
</dbReference>
<dbReference type="GO" id="GO:0005942">
    <property type="term" value="C:phosphatidylinositol 3-kinase complex"/>
    <property type="evidence" value="ECO:0007669"/>
    <property type="project" value="TreeGrafter"/>
</dbReference>
<dbReference type="FunFam" id="3.30.505.10:FF:000028">
    <property type="entry name" value="Suppressor of cytokine signaling 5"/>
    <property type="match status" value="1"/>
</dbReference>
<keyword evidence="10" id="KW-1185">Reference proteome</keyword>
<reference evidence="11 12" key="1">
    <citation type="submission" date="2025-04" db="UniProtKB">
        <authorList>
            <consortium name="RefSeq"/>
        </authorList>
    </citation>
    <scope>IDENTIFICATION</scope>
    <source>
        <tissue evidence="11 12">Sperm</tissue>
    </source>
</reference>
<dbReference type="PROSITE" id="PS50225">
    <property type="entry name" value="SOCS"/>
    <property type="match status" value="1"/>
</dbReference>
<evidence type="ECO:0000256" key="3">
    <source>
        <dbReference type="ARBA" id="ARBA00022700"/>
    </source>
</evidence>